<evidence type="ECO:0000256" key="3">
    <source>
        <dbReference type="ARBA" id="ARBA00022833"/>
    </source>
</evidence>
<keyword evidence="8" id="KW-1185">Reference proteome</keyword>
<proteinExistence type="inferred from homology"/>
<sequence length="114" mass="13450">MEDKDLIRSRVYCCFKCRNVIALHDDIVNKYFLAGNEGRAFLISRLINIVEGPASDRHLTTGVHFVKDVFCSDCREYLGWKYKKVYQEWQKYKETKFAISKRKICKLVDAPNHL</sequence>
<dbReference type="Pfam" id="PF03226">
    <property type="entry name" value="Yippee-Mis18"/>
    <property type="match status" value="1"/>
</dbReference>
<evidence type="ECO:0000313" key="8">
    <source>
        <dbReference type="Proteomes" id="UP000077755"/>
    </source>
</evidence>
<keyword evidence="2" id="KW-0479">Metal-binding</keyword>
<dbReference type="InterPro" id="IPR039058">
    <property type="entry name" value="Yippee_fam"/>
</dbReference>
<comment type="similarity">
    <text evidence="1 4">Belongs to the yippee family.</text>
</comment>
<dbReference type="EMBL" id="CP093344">
    <property type="protein sequence ID" value="WOG86758.1"/>
    <property type="molecule type" value="Genomic_DNA"/>
</dbReference>
<evidence type="ECO:0000259" key="5">
    <source>
        <dbReference type="PROSITE" id="PS51792"/>
    </source>
</evidence>
<dbReference type="PANTHER" id="PTHR13848">
    <property type="entry name" value="PROTEIN YIPPEE-LIKE CG15309-RELATED"/>
    <property type="match status" value="1"/>
</dbReference>
<dbReference type="EMBL" id="LNRQ01000002">
    <property type="protein sequence ID" value="KZN04486.1"/>
    <property type="molecule type" value="Genomic_DNA"/>
</dbReference>
<dbReference type="STRING" id="79200.A0A166CY58"/>
<name>A0A166CY58_DAUCS</name>
<gene>
    <name evidence="6" type="ORF">DCAR_005323</name>
    <name evidence="7" type="ORF">DCAR_0205976</name>
</gene>
<dbReference type="InterPro" id="IPR004910">
    <property type="entry name" value="Yippee/Mis18/Cereblon"/>
</dbReference>
<evidence type="ECO:0000313" key="6">
    <source>
        <dbReference type="EMBL" id="KZN04486.1"/>
    </source>
</evidence>
<dbReference type="OrthoDB" id="6407410at2759"/>
<feature type="domain" description="Yippee" evidence="5">
    <location>
        <begin position="10"/>
        <end position="108"/>
    </location>
</feature>
<dbReference type="GO" id="GO:0046872">
    <property type="term" value="F:metal ion binding"/>
    <property type="evidence" value="ECO:0007669"/>
    <property type="project" value="UniProtKB-KW"/>
</dbReference>
<reference evidence="7" key="2">
    <citation type="submission" date="2022-03" db="EMBL/GenBank/DDBJ databases">
        <title>Draft title - Genomic analysis of global carrot germplasm unveils the trajectory of domestication and the origin of high carotenoid orange carrot.</title>
        <authorList>
            <person name="Iorizzo M."/>
            <person name="Ellison S."/>
            <person name="Senalik D."/>
            <person name="Macko-Podgorni A."/>
            <person name="Grzebelus D."/>
            <person name="Bostan H."/>
            <person name="Rolling W."/>
            <person name="Curaba J."/>
            <person name="Simon P."/>
        </authorList>
    </citation>
    <scope>NUCLEOTIDE SEQUENCE</scope>
    <source>
        <tissue evidence="7">Leaf</tissue>
    </source>
</reference>
<evidence type="ECO:0000256" key="1">
    <source>
        <dbReference type="ARBA" id="ARBA00005613"/>
    </source>
</evidence>
<dbReference type="Gramene" id="KZN04486">
    <property type="protein sequence ID" value="KZN04486"/>
    <property type="gene ID" value="DCAR_005323"/>
</dbReference>
<dbReference type="Proteomes" id="UP000077755">
    <property type="component" value="Chromosome 2"/>
</dbReference>
<dbReference type="OMA" id="GLRGYCC"/>
<organism evidence="6">
    <name type="scientific">Daucus carota subsp. sativus</name>
    <name type="common">Carrot</name>
    <dbReference type="NCBI Taxonomy" id="79200"/>
    <lineage>
        <taxon>Eukaryota</taxon>
        <taxon>Viridiplantae</taxon>
        <taxon>Streptophyta</taxon>
        <taxon>Embryophyta</taxon>
        <taxon>Tracheophyta</taxon>
        <taxon>Spermatophyta</taxon>
        <taxon>Magnoliopsida</taxon>
        <taxon>eudicotyledons</taxon>
        <taxon>Gunneridae</taxon>
        <taxon>Pentapetalae</taxon>
        <taxon>asterids</taxon>
        <taxon>campanulids</taxon>
        <taxon>Apiales</taxon>
        <taxon>Apiaceae</taxon>
        <taxon>Apioideae</taxon>
        <taxon>Scandiceae</taxon>
        <taxon>Daucinae</taxon>
        <taxon>Daucus</taxon>
        <taxon>Daucus sect. Daucus</taxon>
    </lineage>
</organism>
<dbReference type="PROSITE" id="PS51792">
    <property type="entry name" value="YIPPEE"/>
    <property type="match status" value="1"/>
</dbReference>
<keyword evidence="3" id="KW-0862">Zinc</keyword>
<evidence type="ECO:0000256" key="2">
    <source>
        <dbReference type="ARBA" id="ARBA00022723"/>
    </source>
</evidence>
<evidence type="ECO:0000313" key="7">
    <source>
        <dbReference type="EMBL" id="WOG86758.1"/>
    </source>
</evidence>
<evidence type="ECO:0000256" key="4">
    <source>
        <dbReference type="RuleBase" id="RU110713"/>
    </source>
</evidence>
<protein>
    <recommendedName>
        <fullName evidence="4">Protein yippee-like</fullName>
    </recommendedName>
</protein>
<reference evidence="6" key="1">
    <citation type="journal article" date="2016" name="Nat. Genet.">
        <title>A high-quality carrot genome assembly provides new insights into carotenoid accumulation and asterid genome evolution.</title>
        <authorList>
            <person name="Iorizzo M."/>
            <person name="Ellison S."/>
            <person name="Senalik D."/>
            <person name="Zeng P."/>
            <person name="Satapoomin P."/>
            <person name="Huang J."/>
            <person name="Bowman M."/>
            <person name="Iovene M."/>
            <person name="Sanseverino W."/>
            <person name="Cavagnaro P."/>
            <person name="Yildiz M."/>
            <person name="Macko-Podgorni A."/>
            <person name="Moranska E."/>
            <person name="Grzebelus E."/>
            <person name="Grzebelus D."/>
            <person name="Ashrafi H."/>
            <person name="Zheng Z."/>
            <person name="Cheng S."/>
            <person name="Spooner D."/>
            <person name="Van Deynze A."/>
            <person name="Simon P."/>
        </authorList>
    </citation>
    <scope>NUCLEOTIDE SEQUENCE [LARGE SCALE GENOMIC DNA]</scope>
    <source>
        <tissue evidence="6">Leaf</tissue>
    </source>
</reference>
<dbReference type="AlphaFoldDB" id="A0A166CY58"/>
<accession>A0A166CY58</accession>
<dbReference type="InterPro" id="IPR034751">
    <property type="entry name" value="Yippee"/>
</dbReference>